<evidence type="ECO:0000259" key="2">
    <source>
        <dbReference type="Pfam" id="PF23276"/>
    </source>
</evidence>
<evidence type="ECO:0000256" key="1">
    <source>
        <dbReference type="ARBA" id="ARBA00022737"/>
    </source>
</evidence>
<dbReference type="PANTHER" id="PTHR47939">
    <property type="entry name" value="MEMBRANE-ASSOCIATED SALT-INDUCIBLE PROTEIN-LIKE"/>
    <property type="match status" value="1"/>
</dbReference>
<dbReference type="STRING" id="133383.A0A1R0H7C5"/>
<evidence type="ECO:0000313" key="4">
    <source>
        <dbReference type="Proteomes" id="UP000187455"/>
    </source>
</evidence>
<dbReference type="InterPro" id="IPR002885">
    <property type="entry name" value="PPR_rpt"/>
</dbReference>
<dbReference type="AlphaFoldDB" id="A0A1R0H7C5"/>
<gene>
    <name evidence="3" type="ORF">AYI68_g702</name>
</gene>
<keyword evidence="4" id="KW-1185">Reference proteome</keyword>
<comment type="caution">
    <text evidence="3">The sequence shown here is derived from an EMBL/GenBank/DDBJ whole genome shotgun (WGS) entry which is preliminary data.</text>
</comment>
<organism evidence="3 4">
    <name type="scientific">Smittium mucronatum</name>
    <dbReference type="NCBI Taxonomy" id="133383"/>
    <lineage>
        <taxon>Eukaryota</taxon>
        <taxon>Fungi</taxon>
        <taxon>Fungi incertae sedis</taxon>
        <taxon>Zoopagomycota</taxon>
        <taxon>Kickxellomycotina</taxon>
        <taxon>Harpellomycetes</taxon>
        <taxon>Harpellales</taxon>
        <taxon>Legeriomycetaceae</taxon>
        <taxon>Smittium</taxon>
    </lineage>
</organism>
<dbReference type="Proteomes" id="UP000187455">
    <property type="component" value="Unassembled WGS sequence"/>
</dbReference>
<dbReference type="Gene3D" id="1.25.40.10">
    <property type="entry name" value="Tetratricopeptide repeat domain"/>
    <property type="match status" value="1"/>
</dbReference>
<dbReference type="InterPro" id="IPR050667">
    <property type="entry name" value="PPR-containing_protein"/>
</dbReference>
<dbReference type="InterPro" id="IPR011990">
    <property type="entry name" value="TPR-like_helical_dom_sf"/>
</dbReference>
<dbReference type="Pfam" id="PF13812">
    <property type="entry name" value="PPR_3"/>
    <property type="match status" value="1"/>
</dbReference>
<dbReference type="EMBL" id="LSSL01000231">
    <property type="protein sequence ID" value="OLY85112.1"/>
    <property type="molecule type" value="Genomic_DNA"/>
</dbReference>
<dbReference type="OrthoDB" id="185373at2759"/>
<dbReference type="InterPro" id="IPR057027">
    <property type="entry name" value="TPR_mt"/>
</dbReference>
<protein>
    <submittedName>
        <fullName evidence="3">Protein Rf1, mitochondrial</fullName>
    </submittedName>
</protein>
<dbReference type="PANTHER" id="PTHR47939:SF5">
    <property type="entry name" value="PENTACOTRIPEPTIDE-REPEAT REGION OF PRORP DOMAIN-CONTAINING PROTEIN"/>
    <property type="match status" value="1"/>
</dbReference>
<feature type="domain" description="Pentatricopeptide repeat-containing protein-mitochondrial" evidence="2">
    <location>
        <begin position="72"/>
        <end position="199"/>
    </location>
</feature>
<dbReference type="Pfam" id="PF23276">
    <property type="entry name" value="TPR_24"/>
    <property type="match status" value="1"/>
</dbReference>
<accession>A0A1R0H7C5</accession>
<proteinExistence type="predicted"/>
<sequence>MNSKNLPFNSVIHESIVHTLIDLNENEHAYMVFQDIQKRGCIISPHIIHKVVVSLTSDNEVDLAYKLILDSEILETASRNANPSLAADALRILDQKGFLMRDFYLEPLLESFIRTNDIDRILETLHLMRLSDMGKGKTTLTLLSAELSKDINSPSFSPQIFFDSMVKFREVYPLTVDTITLNSLLKAYIISGEIPVAINKMDSWFSQLEIKKNSDTYSMLLSGCVTKKNTYAAKQIFDYMVNPKDNQEKIKPNQEAYESMILVSLTQSKYENAFVYLEAMKANGFIPSRHVYSSLVKKCEIHGDHRQEAVINEMKLFGYPIMFGVNLRNGTEYKIPTDRIL</sequence>
<reference evidence="3 4" key="1">
    <citation type="journal article" date="2016" name="Mol. Biol. Evol.">
        <title>Genome-Wide Survey of Gut Fungi (Harpellales) Reveals the First Horizontally Transferred Ubiquitin Gene from a Mosquito Host.</title>
        <authorList>
            <person name="Wang Y."/>
            <person name="White M.M."/>
            <person name="Kvist S."/>
            <person name="Moncalvo J.M."/>
        </authorList>
    </citation>
    <scope>NUCLEOTIDE SEQUENCE [LARGE SCALE GENOMIC DNA]</scope>
    <source>
        <strain evidence="3 4">ALG-7-W6</strain>
    </source>
</reference>
<name>A0A1R0H7C5_9FUNG</name>
<keyword evidence="1" id="KW-0677">Repeat</keyword>
<evidence type="ECO:0000313" key="3">
    <source>
        <dbReference type="EMBL" id="OLY85112.1"/>
    </source>
</evidence>